<evidence type="ECO:0000256" key="11">
    <source>
        <dbReference type="ARBA" id="ARBA00023002"/>
    </source>
</evidence>
<evidence type="ECO:0000256" key="16">
    <source>
        <dbReference type="SAM" id="MobiDB-lite"/>
    </source>
</evidence>
<dbReference type="InterPro" id="IPR008972">
    <property type="entry name" value="Cupredoxin"/>
</dbReference>
<evidence type="ECO:0000259" key="19">
    <source>
        <dbReference type="PROSITE" id="PS50999"/>
    </source>
</evidence>
<dbReference type="EMBL" id="CP104215">
    <property type="protein sequence ID" value="UWX75160.1"/>
    <property type="molecule type" value="Genomic_DNA"/>
</dbReference>
<dbReference type="AlphaFoldDB" id="A0AB38U5E0"/>
<proteinExistence type="inferred from homology"/>
<feature type="region of interest" description="Disordered" evidence="16">
    <location>
        <begin position="1"/>
        <end position="38"/>
    </location>
</feature>
<keyword evidence="6" id="KW-0679">Respiratory chain</keyword>
<keyword evidence="10 17" id="KW-1133">Transmembrane helix</keyword>
<keyword evidence="11" id="KW-0560">Oxidoreductase</keyword>
<name>A0AB38U5E0_BURGA</name>
<evidence type="ECO:0000256" key="1">
    <source>
        <dbReference type="ARBA" id="ARBA00004418"/>
    </source>
</evidence>
<dbReference type="PROSITE" id="PS50857">
    <property type="entry name" value="COX2_CUA"/>
    <property type="match status" value="1"/>
</dbReference>
<evidence type="ECO:0000256" key="2">
    <source>
        <dbReference type="ARBA" id="ARBA00004651"/>
    </source>
</evidence>
<reference evidence="20" key="1">
    <citation type="submission" date="2022-09" db="EMBL/GenBank/DDBJ databases">
        <title>Genomic of Burkholderia gladioli.</title>
        <authorList>
            <person name="Wu H."/>
        </authorList>
    </citation>
    <scope>NUCLEOTIDE SEQUENCE</scope>
    <source>
        <strain evidence="20">ZN-S4</strain>
    </source>
</reference>
<dbReference type="GO" id="GO:0009486">
    <property type="term" value="F:cytochrome bo3 ubiquinol oxidase activity"/>
    <property type="evidence" value="ECO:0007669"/>
    <property type="project" value="InterPro"/>
</dbReference>
<evidence type="ECO:0000256" key="14">
    <source>
        <dbReference type="ARBA" id="ARBA00023288"/>
    </source>
</evidence>
<dbReference type="SUPFAM" id="SSF81464">
    <property type="entry name" value="Cytochrome c oxidase subunit II-like, transmembrane region"/>
    <property type="match status" value="1"/>
</dbReference>
<dbReference type="RefSeq" id="WP_103694250.1">
    <property type="nucleotide sequence ID" value="NZ_CADEQC010000001.1"/>
</dbReference>
<dbReference type="PANTHER" id="PTHR22888:SF18">
    <property type="entry name" value="CYTOCHROME BO(3) UBIQUINOL OXIDASE SUBUNIT 2"/>
    <property type="match status" value="1"/>
</dbReference>
<evidence type="ECO:0000256" key="17">
    <source>
        <dbReference type="SAM" id="Phobius"/>
    </source>
</evidence>
<feature type="transmembrane region" description="Helical" evidence="17">
    <location>
        <begin position="54"/>
        <end position="72"/>
    </location>
</feature>
<evidence type="ECO:0000256" key="8">
    <source>
        <dbReference type="ARBA" id="ARBA00022729"/>
    </source>
</evidence>
<dbReference type="Gene3D" id="1.10.287.90">
    <property type="match status" value="1"/>
</dbReference>
<keyword evidence="13" id="KW-0564">Palmitate</keyword>
<dbReference type="GO" id="GO:0005507">
    <property type="term" value="F:copper ion binding"/>
    <property type="evidence" value="ECO:0007669"/>
    <property type="project" value="InterPro"/>
</dbReference>
<feature type="transmembrane region" description="Helical" evidence="17">
    <location>
        <begin position="128"/>
        <end position="149"/>
    </location>
</feature>
<evidence type="ECO:0000256" key="9">
    <source>
        <dbReference type="ARBA" id="ARBA00022982"/>
    </source>
</evidence>
<dbReference type="InterPro" id="IPR034227">
    <property type="entry name" value="CuRO_UO_II"/>
</dbReference>
<evidence type="ECO:0000256" key="12">
    <source>
        <dbReference type="ARBA" id="ARBA00023136"/>
    </source>
</evidence>
<dbReference type="Proteomes" id="UP001059745">
    <property type="component" value="Chromosome 2"/>
</dbReference>
<feature type="domain" description="Cytochrome oxidase subunit II transmembrane region profile" evidence="19">
    <location>
        <begin position="62"/>
        <end position="159"/>
    </location>
</feature>
<dbReference type="InterPro" id="IPR011759">
    <property type="entry name" value="Cyt_c_oxidase_su2_TM_dom"/>
</dbReference>
<dbReference type="PANTHER" id="PTHR22888">
    <property type="entry name" value="CYTOCHROME C OXIDASE, SUBUNIT II"/>
    <property type="match status" value="1"/>
</dbReference>
<evidence type="ECO:0000256" key="3">
    <source>
        <dbReference type="ARBA" id="ARBA00007866"/>
    </source>
</evidence>
<evidence type="ECO:0000256" key="4">
    <source>
        <dbReference type="ARBA" id="ARBA00022448"/>
    </source>
</evidence>
<evidence type="ECO:0000259" key="18">
    <source>
        <dbReference type="PROSITE" id="PS50857"/>
    </source>
</evidence>
<organism evidence="20 21">
    <name type="scientific">Burkholderia gladioli</name>
    <name type="common">Pseudomonas marginata</name>
    <name type="synonym">Phytomonas marginata</name>
    <dbReference type="NCBI Taxonomy" id="28095"/>
    <lineage>
        <taxon>Bacteria</taxon>
        <taxon>Pseudomonadati</taxon>
        <taxon>Pseudomonadota</taxon>
        <taxon>Betaproteobacteria</taxon>
        <taxon>Burkholderiales</taxon>
        <taxon>Burkholderiaceae</taxon>
        <taxon>Burkholderia</taxon>
    </lineage>
</organism>
<keyword evidence="8" id="KW-0732">Signal</keyword>
<dbReference type="GO" id="GO:0016682">
    <property type="term" value="F:oxidoreductase activity, acting on diphenols and related substances as donors, oxygen as acceptor"/>
    <property type="evidence" value="ECO:0007669"/>
    <property type="project" value="InterPro"/>
</dbReference>
<dbReference type="InterPro" id="IPR010514">
    <property type="entry name" value="COX_ARM"/>
</dbReference>
<dbReference type="GO" id="GO:0005886">
    <property type="term" value="C:plasma membrane"/>
    <property type="evidence" value="ECO:0007669"/>
    <property type="project" value="UniProtKB-SubCell"/>
</dbReference>
<evidence type="ECO:0000256" key="10">
    <source>
        <dbReference type="ARBA" id="ARBA00022989"/>
    </source>
</evidence>
<evidence type="ECO:0000256" key="6">
    <source>
        <dbReference type="ARBA" id="ARBA00022660"/>
    </source>
</evidence>
<keyword evidence="9" id="KW-0249">Electron transport</keyword>
<protein>
    <recommendedName>
        <fullName evidence="15">Ubiquinol oxidase polypeptide II</fullName>
    </recommendedName>
</protein>
<keyword evidence="12 17" id="KW-0472">Membrane</keyword>
<comment type="similarity">
    <text evidence="3">Belongs to the cytochrome c oxidase subunit 2 family.</text>
</comment>
<comment type="subcellular location">
    <subcellularLocation>
        <location evidence="2">Cell membrane</location>
        <topology evidence="2">Multi-pass membrane protein</topology>
    </subcellularLocation>
    <subcellularLocation>
        <location evidence="1">Periplasm</location>
    </subcellularLocation>
</comment>
<keyword evidence="4" id="KW-0813">Transport</keyword>
<dbReference type="GO" id="GO:0004129">
    <property type="term" value="F:cytochrome-c oxidase activity"/>
    <property type="evidence" value="ECO:0007669"/>
    <property type="project" value="InterPro"/>
</dbReference>
<dbReference type="SUPFAM" id="SSF49503">
    <property type="entry name" value="Cupredoxins"/>
    <property type="match status" value="1"/>
</dbReference>
<dbReference type="GO" id="GO:0042597">
    <property type="term" value="C:periplasmic space"/>
    <property type="evidence" value="ECO:0007669"/>
    <property type="project" value="UniProtKB-SubCell"/>
</dbReference>
<dbReference type="Pfam" id="PF00116">
    <property type="entry name" value="COX2"/>
    <property type="match status" value="1"/>
</dbReference>
<dbReference type="GO" id="GO:0042773">
    <property type="term" value="P:ATP synthesis coupled electron transport"/>
    <property type="evidence" value="ECO:0007669"/>
    <property type="project" value="TreeGrafter"/>
</dbReference>
<dbReference type="InterPro" id="IPR036257">
    <property type="entry name" value="Cyt_c_oxidase_su2_TM_sf"/>
</dbReference>
<evidence type="ECO:0000313" key="21">
    <source>
        <dbReference type="Proteomes" id="UP001059745"/>
    </source>
</evidence>
<evidence type="ECO:0000256" key="7">
    <source>
        <dbReference type="ARBA" id="ARBA00022692"/>
    </source>
</evidence>
<sequence>MRTPSSRTRPDVESGPPLSPSSPCHDSLAPPSRAAAGRGRGRGALKALAPLARLAPAAGLLLLGGCSSVLMNPKGDIGVQEKQLILIALGLMLLVVIPVIALTLWFAWRYRASNRSATYAPRWSHSTAIEVVVWSIPCVIVVILAGLIWRTTLSLDPYKPIESAEKPVRVEVVALNWKWLFIYPDYGVASVNELAVPVGTPVDFRLTAESLMNSFFIPQLGTQVYAMPSMQTRLHLIADEAGTYLGQSAAFSGPGFSDMHFKTYATSRGEFDAWIARARAASVSLDAAAYARLAQPSEKNAPTLYASVVPDLFDNIVATAMRAGSANPSCTAASPGVIPATIQSAGAGAISLSPGAAKAPILATR</sequence>
<feature type="domain" description="Cytochrome oxidase subunit II copper A binding" evidence="18">
    <location>
        <begin position="165"/>
        <end position="277"/>
    </location>
</feature>
<gene>
    <name evidence="20" type="primary">cyoA</name>
    <name evidence="20" type="ORF">NYZ96_27040</name>
</gene>
<dbReference type="Gene3D" id="2.60.40.420">
    <property type="entry name" value="Cupredoxins - blue copper proteins"/>
    <property type="match status" value="1"/>
</dbReference>
<evidence type="ECO:0000256" key="15">
    <source>
        <dbReference type="ARBA" id="ARBA00030198"/>
    </source>
</evidence>
<dbReference type="PROSITE" id="PS50999">
    <property type="entry name" value="COX2_TM"/>
    <property type="match status" value="1"/>
</dbReference>
<keyword evidence="7 17" id="KW-0812">Transmembrane</keyword>
<evidence type="ECO:0000256" key="13">
    <source>
        <dbReference type="ARBA" id="ARBA00023139"/>
    </source>
</evidence>
<dbReference type="InterPro" id="IPR006333">
    <property type="entry name" value="Cyt_o_ubiquinol_oxidase_su2"/>
</dbReference>
<feature type="compositionally biased region" description="Low complexity" evidence="16">
    <location>
        <begin position="28"/>
        <end position="37"/>
    </location>
</feature>
<dbReference type="InterPro" id="IPR002429">
    <property type="entry name" value="CcO_II-like_C"/>
</dbReference>
<feature type="transmembrane region" description="Helical" evidence="17">
    <location>
        <begin position="84"/>
        <end position="108"/>
    </location>
</feature>
<accession>A0AB38U5E0</accession>
<keyword evidence="5" id="KW-1003">Cell membrane</keyword>
<dbReference type="NCBIfam" id="TIGR01433">
    <property type="entry name" value="CyoA"/>
    <property type="match status" value="1"/>
</dbReference>
<evidence type="ECO:0000313" key="20">
    <source>
        <dbReference type="EMBL" id="UWX75160.1"/>
    </source>
</evidence>
<keyword evidence="14" id="KW-0449">Lipoprotein</keyword>
<evidence type="ECO:0000256" key="5">
    <source>
        <dbReference type="ARBA" id="ARBA00022475"/>
    </source>
</evidence>
<dbReference type="CDD" id="cd04212">
    <property type="entry name" value="CuRO_UO_II"/>
    <property type="match status" value="1"/>
</dbReference>
<dbReference type="InterPro" id="IPR045187">
    <property type="entry name" value="CcO_II"/>
</dbReference>
<dbReference type="Pfam" id="PF06481">
    <property type="entry name" value="COX_ARM"/>
    <property type="match status" value="1"/>
</dbReference>